<dbReference type="SUPFAM" id="SSF48008">
    <property type="entry name" value="GntR ligand-binding domain-like"/>
    <property type="match status" value="1"/>
</dbReference>
<evidence type="ECO:0000313" key="6">
    <source>
        <dbReference type="EMBL" id="RKT67677.1"/>
    </source>
</evidence>
<dbReference type="InterPro" id="IPR036388">
    <property type="entry name" value="WH-like_DNA-bd_sf"/>
</dbReference>
<dbReference type="Pfam" id="PF07729">
    <property type="entry name" value="FCD"/>
    <property type="match status" value="1"/>
</dbReference>
<evidence type="ECO:0000256" key="4">
    <source>
        <dbReference type="SAM" id="MobiDB-lite"/>
    </source>
</evidence>
<dbReference type="Gene3D" id="1.10.10.10">
    <property type="entry name" value="Winged helix-like DNA-binding domain superfamily/Winged helix DNA-binding domain"/>
    <property type="match status" value="1"/>
</dbReference>
<dbReference type="AlphaFoldDB" id="A0A495X1F0"/>
<dbReference type="CDD" id="cd07377">
    <property type="entry name" value="WHTH_GntR"/>
    <property type="match status" value="1"/>
</dbReference>
<feature type="region of interest" description="Disordered" evidence="4">
    <location>
        <begin position="211"/>
        <end position="238"/>
    </location>
</feature>
<dbReference type="Proteomes" id="UP000272729">
    <property type="component" value="Unassembled WGS sequence"/>
</dbReference>
<dbReference type="SMART" id="SM00345">
    <property type="entry name" value="HTH_GNTR"/>
    <property type="match status" value="1"/>
</dbReference>
<feature type="domain" description="HTH gntR-type" evidence="5">
    <location>
        <begin position="12"/>
        <end position="79"/>
    </location>
</feature>
<dbReference type="InterPro" id="IPR000524">
    <property type="entry name" value="Tscrpt_reg_HTH_GntR"/>
</dbReference>
<keyword evidence="1" id="KW-0805">Transcription regulation</keyword>
<sequence length="238" mass="26114">MNIPSIGPVEKVSLRDRVAHALRAAVISGEMEPGVVYSAPSLGARFGVSATPVREAMLDLVRENLVTIVPNKGFRVTEVSEKDLDDITQVRMLIEPPVVRDVTPLIPEADFPGLREMAQRIVDGAVAGDLVEYTEADRRFHLALLGYANNPRITDLVSDLRAHTRLYGLASLLEQGELEAVAREHLTIVDTLESRDAAAVENLLRAHISQTRGRWAKPAGEAPTETPANTQRKRHPKP</sequence>
<protein>
    <submittedName>
        <fullName evidence="6">GntR family transcriptional regulator</fullName>
    </submittedName>
</protein>
<dbReference type="InterPro" id="IPR036390">
    <property type="entry name" value="WH_DNA-bd_sf"/>
</dbReference>
<dbReference type="Pfam" id="PF00392">
    <property type="entry name" value="GntR"/>
    <property type="match status" value="1"/>
</dbReference>
<dbReference type="SUPFAM" id="SSF46785">
    <property type="entry name" value="Winged helix' DNA-binding domain"/>
    <property type="match status" value="1"/>
</dbReference>
<keyword evidence="2" id="KW-0238">DNA-binding</keyword>
<dbReference type="Gene3D" id="1.20.120.530">
    <property type="entry name" value="GntR ligand-binding domain-like"/>
    <property type="match status" value="1"/>
</dbReference>
<dbReference type="InterPro" id="IPR008920">
    <property type="entry name" value="TF_FadR/GntR_C"/>
</dbReference>
<evidence type="ECO:0000256" key="1">
    <source>
        <dbReference type="ARBA" id="ARBA00023015"/>
    </source>
</evidence>
<evidence type="ECO:0000256" key="3">
    <source>
        <dbReference type="ARBA" id="ARBA00023163"/>
    </source>
</evidence>
<dbReference type="RefSeq" id="WP_246029570.1">
    <property type="nucleotide sequence ID" value="NZ_JBIUBA010000023.1"/>
</dbReference>
<accession>A0A495X1F0</accession>
<proteinExistence type="predicted"/>
<comment type="caution">
    <text evidence="6">The sequence shown here is derived from an EMBL/GenBank/DDBJ whole genome shotgun (WGS) entry which is preliminary data.</text>
</comment>
<keyword evidence="7" id="KW-1185">Reference proteome</keyword>
<evidence type="ECO:0000313" key="7">
    <source>
        <dbReference type="Proteomes" id="UP000272729"/>
    </source>
</evidence>
<evidence type="ECO:0000259" key="5">
    <source>
        <dbReference type="PROSITE" id="PS50949"/>
    </source>
</evidence>
<organism evidence="6 7">
    <name type="scientific">Saccharothrix variisporea</name>
    <dbReference type="NCBI Taxonomy" id="543527"/>
    <lineage>
        <taxon>Bacteria</taxon>
        <taxon>Bacillati</taxon>
        <taxon>Actinomycetota</taxon>
        <taxon>Actinomycetes</taxon>
        <taxon>Pseudonocardiales</taxon>
        <taxon>Pseudonocardiaceae</taxon>
        <taxon>Saccharothrix</taxon>
    </lineage>
</organism>
<dbReference type="GO" id="GO:0003677">
    <property type="term" value="F:DNA binding"/>
    <property type="evidence" value="ECO:0007669"/>
    <property type="project" value="UniProtKB-KW"/>
</dbReference>
<dbReference type="InterPro" id="IPR011711">
    <property type="entry name" value="GntR_C"/>
</dbReference>
<dbReference type="PANTHER" id="PTHR43537">
    <property type="entry name" value="TRANSCRIPTIONAL REGULATOR, GNTR FAMILY"/>
    <property type="match status" value="1"/>
</dbReference>
<name>A0A495X1F0_9PSEU</name>
<reference evidence="6 7" key="1">
    <citation type="submission" date="2018-10" db="EMBL/GenBank/DDBJ databases">
        <title>Sequencing the genomes of 1000 actinobacteria strains.</title>
        <authorList>
            <person name="Klenk H.-P."/>
        </authorList>
    </citation>
    <scope>NUCLEOTIDE SEQUENCE [LARGE SCALE GENOMIC DNA]</scope>
    <source>
        <strain evidence="6 7">DSM 43911</strain>
    </source>
</reference>
<gene>
    <name evidence="6" type="ORF">DFJ66_0853</name>
</gene>
<keyword evidence="3" id="KW-0804">Transcription</keyword>
<dbReference type="PANTHER" id="PTHR43537:SF45">
    <property type="entry name" value="GNTR FAMILY REGULATORY PROTEIN"/>
    <property type="match status" value="1"/>
</dbReference>
<dbReference type="EMBL" id="RBXR01000001">
    <property type="protein sequence ID" value="RKT67677.1"/>
    <property type="molecule type" value="Genomic_DNA"/>
</dbReference>
<evidence type="ECO:0000256" key="2">
    <source>
        <dbReference type="ARBA" id="ARBA00023125"/>
    </source>
</evidence>
<dbReference type="PROSITE" id="PS50949">
    <property type="entry name" value="HTH_GNTR"/>
    <property type="match status" value="1"/>
</dbReference>
<dbReference type="GO" id="GO:0003700">
    <property type="term" value="F:DNA-binding transcription factor activity"/>
    <property type="evidence" value="ECO:0007669"/>
    <property type="project" value="InterPro"/>
</dbReference>
<dbReference type="SMART" id="SM00895">
    <property type="entry name" value="FCD"/>
    <property type="match status" value="1"/>
</dbReference>